<dbReference type="AlphaFoldDB" id="A0A918AL23"/>
<dbReference type="RefSeq" id="WP_189222772.1">
    <property type="nucleotide sequence ID" value="NZ_BMRG01000003.1"/>
</dbReference>
<organism evidence="1 2">
    <name type="scientific">Saccharothrix coeruleofusca</name>
    <dbReference type="NCBI Taxonomy" id="33919"/>
    <lineage>
        <taxon>Bacteria</taxon>
        <taxon>Bacillati</taxon>
        <taxon>Actinomycetota</taxon>
        <taxon>Actinomycetes</taxon>
        <taxon>Pseudonocardiales</taxon>
        <taxon>Pseudonocardiaceae</taxon>
        <taxon>Saccharothrix</taxon>
    </lineage>
</organism>
<proteinExistence type="predicted"/>
<dbReference type="Proteomes" id="UP000639606">
    <property type="component" value="Unassembled WGS sequence"/>
</dbReference>
<sequence length="198" mass="22046">MTFFTEESHEADEPEFEELRARPADLAAPPTEWVLPVTLPWQRVLGEGPHARVVLERLQCWPDGVGLDLLVFLRRSPRDRRGHASIFHHHPDRRPPAGGLRFGVLYADGRRVTNLDGARSDGQPALVSRGGHGGQFHFRHEVYLTPLPPEGAVTLFVAWPDQDIPETAVELDATAIRAAAAQAQEIWPDLPPTRESTP</sequence>
<reference evidence="1" key="1">
    <citation type="journal article" date="2014" name="Int. J. Syst. Evol. Microbiol.">
        <title>Complete genome sequence of Corynebacterium casei LMG S-19264T (=DSM 44701T), isolated from a smear-ripened cheese.</title>
        <authorList>
            <consortium name="US DOE Joint Genome Institute (JGI-PGF)"/>
            <person name="Walter F."/>
            <person name="Albersmeier A."/>
            <person name="Kalinowski J."/>
            <person name="Ruckert C."/>
        </authorList>
    </citation>
    <scope>NUCLEOTIDE SEQUENCE</scope>
    <source>
        <strain evidence="1">JCM 3313</strain>
    </source>
</reference>
<evidence type="ECO:0000313" key="2">
    <source>
        <dbReference type="Proteomes" id="UP000639606"/>
    </source>
</evidence>
<name>A0A918AL23_9PSEU</name>
<gene>
    <name evidence="1" type="ORF">GCM10010185_18440</name>
</gene>
<accession>A0A918AL23</accession>
<protein>
    <submittedName>
        <fullName evidence="1">Uncharacterized protein</fullName>
    </submittedName>
</protein>
<evidence type="ECO:0000313" key="1">
    <source>
        <dbReference type="EMBL" id="GGP46993.1"/>
    </source>
</evidence>
<comment type="caution">
    <text evidence="1">The sequence shown here is derived from an EMBL/GenBank/DDBJ whole genome shotgun (WGS) entry which is preliminary data.</text>
</comment>
<keyword evidence="2" id="KW-1185">Reference proteome</keyword>
<reference evidence="1" key="2">
    <citation type="submission" date="2020-09" db="EMBL/GenBank/DDBJ databases">
        <authorList>
            <person name="Sun Q."/>
            <person name="Ohkuma M."/>
        </authorList>
    </citation>
    <scope>NUCLEOTIDE SEQUENCE</scope>
    <source>
        <strain evidence="1">JCM 3313</strain>
    </source>
</reference>
<dbReference type="EMBL" id="BMRG01000003">
    <property type="protein sequence ID" value="GGP46993.1"/>
    <property type="molecule type" value="Genomic_DNA"/>
</dbReference>